<feature type="transmembrane region" description="Helical" evidence="9">
    <location>
        <begin position="306"/>
        <end position="323"/>
    </location>
</feature>
<feature type="transmembrane region" description="Helical" evidence="9">
    <location>
        <begin position="82"/>
        <end position="101"/>
    </location>
</feature>
<dbReference type="Pfam" id="PF08627">
    <property type="entry name" value="CRT-like"/>
    <property type="match status" value="1"/>
</dbReference>
<dbReference type="OrthoDB" id="416555at2759"/>
<feature type="transmembrane region" description="Helical" evidence="9">
    <location>
        <begin position="113"/>
        <end position="131"/>
    </location>
</feature>
<comment type="subcellular location">
    <subcellularLocation>
        <location evidence="2">Membrane</location>
        <topology evidence="2">Multi-pass membrane protein</topology>
    </subcellularLocation>
</comment>
<evidence type="ECO:0000256" key="1">
    <source>
        <dbReference type="ARBA" id="ARBA00001968"/>
    </source>
</evidence>
<dbReference type="Pfam" id="PF26138">
    <property type="entry name" value="DUF8040"/>
    <property type="match status" value="1"/>
</dbReference>
<feature type="domain" description="DDE Tnp4" evidence="10">
    <location>
        <begin position="470"/>
        <end position="630"/>
    </location>
</feature>
<dbReference type="PANTHER" id="PTHR31326">
    <property type="entry name" value="PROTEIN CLT2, CHLOROPLASTIC"/>
    <property type="match status" value="1"/>
</dbReference>
<evidence type="ECO:0000259" key="10">
    <source>
        <dbReference type="Pfam" id="PF13359"/>
    </source>
</evidence>
<keyword evidence="7 9" id="KW-1133">Transmembrane helix</keyword>
<gene>
    <name evidence="12" type="ORF">G2W53_012370</name>
</gene>
<dbReference type="InterPro" id="IPR058353">
    <property type="entry name" value="DUF8040"/>
</dbReference>
<evidence type="ECO:0000256" key="7">
    <source>
        <dbReference type="ARBA" id="ARBA00022989"/>
    </source>
</evidence>
<evidence type="ECO:0000313" key="12">
    <source>
        <dbReference type="EMBL" id="KAF7830037.1"/>
    </source>
</evidence>
<feature type="transmembrane region" description="Helical" evidence="9">
    <location>
        <begin position="205"/>
        <end position="223"/>
    </location>
</feature>
<sequence>MAFSSTFPISPSAFFHIHGVNGTKLEPLLPMAFNSRTPLHLPGKRKLNHTRYTSLVHHKRSMFKIRASTSTSSSNSSSNTNLVLVSSVITVTLAIANRVLYKLALVPMKDFPFFLAQFTTFGYVIIYFTILTIRYRAGIVTHEMMAIPKMRFLAIGFLEALGVATGMSSAAVLPGPAIPILNQTFLVWQLMFSTLLLGRRYSINQIAGCLLVAAGVLVAIASGSNAGQMLYEVEFLWPALMIISSAFQAGASIIKGKSLDIFVVNSFGSGFQEPLATILTALVFSAMAKQVSALVMDDLARQTDEKIVVCTVIVVVALYNFLMHEALRIGLRRNRLCGRSFTLEFHEKRTRLRSLVYSNDSSCYNVLRMYRNTFDRLCSMLDEIGGLKATKHMLVDEQVAMCLNILAHHAKNRVIQWNFGRSGSTISKYFHIVLKAIIRLNRVLYKSPTPIPEDSTDQRWKWFKNCLGALDGTHVKVRVDPNEQTRFRNRKGDVTINVLGVCSQDAQFIYVLSGWEGSAADSRVLKSAMSRPRGFKVPAGQYYLVDAGYSNAQGFLAPFRGQRYHLNEWREGRHPTNPRECFNMRHSAARNVIERCFGMLKNRWAILRSPSFYNVRTHNVIVIACCLLHNLIRRENAHDPLDDEIENLVPEPVEEPAEDDPTISTIESSETWTLFRENLAAEMFNDFRRGR</sequence>
<keyword evidence="13" id="KW-1185">Reference proteome</keyword>
<feature type="transmembrane region" description="Helical" evidence="9">
    <location>
        <begin position="152"/>
        <end position="174"/>
    </location>
</feature>
<evidence type="ECO:0000256" key="4">
    <source>
        <dbReference type="ARBA" id="ARBA00022448"/>
    </source>
</evidence>
<name>A0A834TZ27_9FABA</name>
<dbReference type="AlphaFoldDB" id="A0A834TZ27"/>
<organism evidence="12 13">
    <name type="scientific">Senna tora</name>
    <dbReference type="NCBI Taxonomy" id="362788"/>
    <lineage>
        <taxon>Eukaryota</taxon>
        <taxon>Viridiplantae</taxon>
        <taxon>Streptophyta</taxon>
        <taxon>Embryophyta</taxon>
        <taxon>Tracheophyta</taxon>
        <taxon>Spermatophyta</taxon>
        <taxon>Magnoliopsida</taxon>
        <taxon>eudicotyledons</taxon>
        <taxon>Gunneridae</taxon>
        <taxon>Pentapetalae</taxon>
        <taxon>rosids</taxon>
        <taxon>fabids</taxon>
        <taxon>Fabales</taxon>
        <taxon>Fabaceae</taxon>
        <taxon>Caesalpinioideae</taxon>
        <taxon>Cassia clade</taxon>
        <taxon>Senna</taxon>
    </lineage>
</organism>
<evidence type="ECO:0000256" key="8">
    <source>
        <dbReference type="ARBA" id="ARBA00023136"/>
    </source>
</evidence>
<evidence type="ECO:0000256" key="6">
    <source>
        <dbReference type="ARBA" id="ARBA00022723"/>
    </source>
</evidence>
<dbReference type="PANTHER" id="PTHR31326:SF1">
    <property type="entry name" value="PROTEIN CLT2, CHLOROPLASTIC"/>
    <property type="match status" value="1"/>
</dbReference>
<keyword evidence="8 9" id="KW-0472">Membrane</keyword>
<keyword evidence="5 9" id="KW-0812">Transmembrane</keyword>
<feature type="transmembrane region" description="Helical" evidence="9">
    <location>
        <begin position="235"/>
        <end position="254"/>
    </location>
</feature>
<comment type="similarity">
    <text evidence="3">Belongs to the CRT-like transporter family.</text>
</comment>
<evidence type="ECO:0000256" key="5">
    <source>
        <dbReference type="ARBA" id="ARBA00022692"/>
    </source>
</evidence>
<protein>
    <submittedName>
        <fullName evidence="12">Protein ALP1-like</fullName>
    </submittedName>
</protein>
<comment type="caution">
    <text evidence="12">The sequence shown here is derived from an EMBL/GenBank/DDBJ whole genome shotgun (WGS) entry which is preliminary data.</text>
</comment>
<dbReference type="Pfam" id="PF13359">
    <property type="entry name" value="DDE_Tnp_4"/>
    <property type="match status" value="1"/>
</dbReference>
<proteinExistence type="inferred from homology"/>
<evidence type="ECO:0000259" key="11">
    <source>
        <dbReference type="Pfam" id="PF26138"/>
    </source>
</evidence>
<dbReference type="InterPro" id="IPR027806">
    <property type="entry name" value="HARBI1_dom"/>
</dbReference>
<comment type="cofactor">
    <cofactor evidence="1">
        <name>a divalent metal cation</name>
        <dbReference type="ChEBI" id="CHEBI:60240"/>
    </cofactor>
</comment>
<dbReference type="GO" id="GO:0046872">
    <property type="term" value="F:metal ion binding"/>
    <property type="evidence" value="ECO:0007669"/>
    <property type="project" value="UniProtKB-KW"/>
</dbReference>
<evidence type="ECO:0000256" key="9">
    <source>
        <dbReference type="SAM" id="Phobius"/>
    </source>
</evidence>
<feature type="domain" description="DUF8040" evidence="11">
    <location>
        <begin position="352"/>
        <end position="438"/>
    </location>
</feature>
<dbReference type="GO" id="GO:0016020">
    <property type="term" value="C:membrane"/>
    <property type="evidence" value="ECO:0007669"/>
    <property type="project" value="UniProtKB-SubCell"/>
</dbReference>
<dbReference type="Proteomes" id="UP000634136">
    <property type="component" value="Unassembled WGS sequence"/>
</dbReference>
<accession>A0A834TZ27</accession>
<keyword evidence="6" id="KW-0479">Metal-binding</keyword>
<evidence type="ECO:0000256" key="2">
    <source>
        <dbReference type="ARBA" id="ARBA00004141"/>
    </source>
</evidence>
<dbReference type="EMBL" id="JAAIUW010000005">
    <property type="protein sequence ID" value="KAF7830037.1"/>
    <property type="molecule type" value="Genomic_DNA"/>
</dbReference>
<evidence type="ECO:0000256" key="3">
    <source>
        <dbReference type="ARBA" id="ARBA00006690"/>
    </source>
</evidence>
<evidence type="ECO:0000313" key="13">
    <source>
        <dbReference type="Proteomes" id="UP000634136"/>
    </source>
</evidence>
<keyword evidence="4" id="KW-0813">Transport</keyword>
<reference evidence="12" key="1">
    <citation type="submission" date="2020-09" db="EMBL/GenBank/DDBJ databases">
        <title>Genome-Enabled Discovery of Anthraquinone Biosynthesis in Senna tora.</title>
        <authorList>
            <person name="Kang S.-H."/>
            <person name="Pandey R.P."/>
            <person name="Lee C.-M."/>
            <person name="Sim J.-S."/>
            <person name="Jeong J.-T."/>
            <person name="Choi B.-S."/>
            <person name="Jung M."/>
            <person name="Ginzburg D."/>
            <person name="Zhao K."/>
            <person name="Won S.Y."/>
            <person name="Oh T.-J."/>
            <person name="Yu Y."/>
            <person name="Kim N.-H."/>
            <person name="Lee O.R."/>
            <person name="Lee T.-H."/>
            <person name="Bashyal P."/>
            <person name="Kim T.-S."/>
            <person name="Lee W.-H."/>
            <person name="Kawkins C."/>
            <person name="Kim C.-K."/>
            <person name="Kim J.S."/>
            <person name="Ahn B.O."/>
            <person name="Rhee S.Y."/>
            <person name="Sohng J.K."/>
        </authorList>
    </citation>
    <scope>NUCLEOTIDE SEQUENCE</scope>
    <source>
        <tissue evidence="12">Leaf</tissue>
    </source>
</reference>
<feature type="transmembrane region" description="Helical" evidence="9">
    <location>
        <begin position="275"/>
        <end position="294"/>
    </location>
</feature>
<dbReference type="InterPro" id="IPR013936">
    <property type="entry name" value="CRT-like"/>
</dbReference>